<keyword evidence="3" id="KW-1185">Reference proteome</keyword>
<evidence type="ECO:0000313" key="2">
    <source>
        <dbReference type="EMBL" id="RAO67079.1"/>
    </source>
</evidence>
<dbReference type="EMBL" id="MIKG01000004">
    <property type="protein sequence ID" value="RAO67079.1"/>
    <property type="molecule type" value="Genomic_DNA"/>
</dbReference>
<protein>
    <recommendedName>
        <fullName evidence="1">Hemerythrin-like domain-containing protein</fullName>
    </recommendedName>
</protein>
<dbReference type="PANTHER" id="PTHR38048:SF2">
    <property type="entry name" value="HEMERYTHRIN-LIKE DOMAIN-CONTAINING PROTEIN"/>
    <property type="match status" value="1"/>
</dbReference>
<reference evidence="2 3" key="1">
    <citation type="journal article" date="2017" name="Biotechnol. Biofuels">
        <title>Differential beta-glucosidase expression as a function of carbon source availability in Talaromyces amestolkiae: a genomic and proteomic approach.</title>
        <authorList>
            <person name="de Eugenio L.I."/>
            <person name="Mendez-Liter J.A."/>
            <person name="Nieto-Dominguez M."/>
            <person name="Alonso L."/>
            <person name="Gil-Munoz J."/>
            <person name="Barriuso J."/>
            <person name="Prieto A."/>
            <person name="Martinez M.J."/>
        </authorList>
    </citation>
    <scope>NUCLEOTIDE SEQUENCE [LARGE SCALE GENOMIC DNA]</scope>
    <source>
        <strain evidence="2 3">CIB</strain>
    </source>
</reference>
<organism evidence="2 3">
    <name type="scientific">Talaromyces amestolkiae</name>
    <dbReference type="NCBI Taxonomy" id="1196081"/>
    <lineage>
        <taxon>Eukaryota</taxon>
        <taxon>Fungi</taxon>
        <taxon>Dikarya</taxon>
        <taxon>Ascomycota</taxon>
        <taxon>Pezizomycotina</taxon>
        <taxon>Eurotiomycetes</taxon>
        <taxon>Eurotiomycetidae</taxon>
        <taxon>Eurotiales</taxon>
        <taxon>Trichocomaceae</taxon>
        <taxon>Talaromyces</taxon>
        <taxon>Talaromyces sect. Talaromyces</taxon>
    </lineage>
</organism>
<dbReference type="PANTHER" id="PTHR38048">
    <property type="entry name" value="EXPRESSED PROTEIN"/>
    <property type="match status" value="1"/>
</dbReference>
<proteinExistence type="predicted"/>
<dbReference type="CDD" id="cd12108">
    <property type="entry name" value="Hr-like"/>
    <property type="match status" value="1"/>
</dbReference>
<dbReference type="RefSeq" id="XP_040731595.1">
    <property type="nucleotide sequence ID" value="XM_040875309.1"/>
</dbReference>
<dbReference type="Gene3D" id="1.20.120.520">
    <property type="entry name" value="nmb1532 protein domain like"/>
    <property type="match status" value="1"/>
</dbReference>
<dbReference type="InterPro" id="IPR053206">
    <property type="entry name" value="Dimeric_xanthone_biosynth"/>
</dbReference>
<dbReference type="GeneID" id="63792307"/>
<dbReference type="OrthoDB" id="58416at2759"/>
<dbReference type="AlphaFoldDB" id="A0A364KU70"/>
<evidence type="ECO:0000313" key="3">
    <source>
        <dbReference type="Proteomes" id="UP000249363"/>
    </source>
</evidence>
<accession>A0A364KU70</accession>
<dbReference type="STRING" id="1196081.A0A364KU70"/>
<comment type="caution">
    <text evidence="2">The sequence shown here is derived from an EMBL/GenBank/DDBJ whole genome shotgun (WGS) entry which is preliminary data.</text>
</comment>
<dbReference type="Pfam" id="PF01814">
    <property type="entry name" value="Hemerythrin"/>
    <property type="match status" value="1"/>
</dbReference>
<feature type="domain" description="Hemerythrin-like" evidence="1">
    <location>
        <begin position="46"/>
        <end position="165"/>
    </location>
</feature>
<dbReference type="Proteomes" id="UP000249363">
    <property type="component" value="Unassembled WGS sequence"/>
</dbReference>
<dbReference type="InterPro" id="IPR012312">
    <property type="entry name" value="Hemerythrin-like"/>
</dbReference>
<sequence>MSNSTSTQRQWADGPYLLIETPKHKQGITTNDDPYLETASTMCVVHNTLLRGLNSIYVQGPNIKPADYKNFIGYSLCWHSALHEHHTSEEEQFFPEIEEAVGEKGLLDGSVEEHKSFHEGLDEFSSYLEGLAGKESTFDASHLNKIIDSFAPALNHHLESELQSLLALSKYGEKLPITRLWDREGVRSVTSMTRFNALPFFFLNIDVTHEDSLYKNWPPLPGPVWWIITHVMAIPHRGYWKFASCDGYGRPKPLYAPGLTQSLGQ</sequence>
<gene>
    <name evidence="2" type="ORF">BHQ10_003091</name>
</gene>
<evidence type="ECO:0000259" key="1">
    <source>
        <dbReference type="Pfam" id="PF01814"/>
    </source>
</evidence>
<name>A0A364KU70_TALAM</name>